<evidence type="ECO:0000313" key="3">
    <source>
        <dbReference type="Proteomes" id="UP001642501"/>
    </source>
</evidence>
<proteinExistence type="predicted"/>
<feature type="region of interest" description="Disordered" evidence="1">
    <location>
        <begin position="181"/>
        <end position="236"/>
    </location>
</feature>
<feature type="compositionally biased region" description="Polar residues" evidence="1">
    <location>
        <begin position="181"/>
        <end position="191"/>
    </location>
</feature>
<keyword evidence="3" id="KW-1185">Reference proteome</keyword>
<accession>A0ABP0E577</accession>
<feature type="compositionally biased region" description="Polar residues" evidence="1">
    <location>
        <begin position="225"/>
        <end position="236"/>
    </location>
</feature>
<sequence>MLADRVKTHPPVIETPESRQLARSLYILQSMVANKMEALWEHSLAGKWVLHVERELYIPAYDTHFRERDADDDDDDDDGAAGYVVIDRQLDLRFDSRFQPVPHDKLRTVAYWEWKKADLSKMYEDVEAGRLTRHHFSEGDRIRITLLERGIKEELERRDRGGGNVGNQRMDNIAAWLNQGTERPEQSQTHMPTPPRAASKGKCTAADDTGENHALPLPAKRTKGRQGTTKSRTSTK</sequence>
<name>A0ABP0E577_9PEZI</name>
<reference evidence="2 3" key="1">
    <citation type="submission" date="2024-01" db="EMBL/GenBank/DDBJ databases">
        <authorList>
            <person name="Allen C."/>
            <person name="Tagirdzhanova G."/>
        </authorList>
    </citation>
    <scope>NUCLEOTIDE SEQUENCE [LARGE SCALE GENOMIC DNA]</scope>
    <source>
        <strain evidence="2 3">CBS 573.63</strain>
    </source>
</reference>
<dbReference type="EMBL" id="CAWUOM010000160">
    <property type="protein sequence ID" value="CAK7274255.1"/>
    <property type="molecule type" value="Genomic_DNA"/>
</dbReference>
<comment type="caution">
    <text evidence="2">The sequence shown here is derived from an EMBL/GenBank/DDBJ whole genome shotgun (WGS) entry which is preliminary data.</text>
</comment>
<gene>
    <name evidence="2" type="ORF">SEPCBS57363_006071</name>
</gene>
<dbReference type="Proteomes" id="UP001642501">
    <property type="component" value="Unassembled WGS sequence"/>
</dbReference>
<protein>
    <submittedName>
        <fullName evidence="2">Uncharacterized protein</fullName>
    </submittedName>
</protein>
<organism evidence="2 3">
    <name type="scientific">Sporothrix epigloea</name>
    <dbReference type="NCBI Taxonomy" id="1892477"/>
    <lineage>
        <taxon>Eukaryota</taxon>
        <taxon>Fungi</taxon>
        <taxon>Dikarya</taxon>
        <taxon>Ascomycota</taxon>
        <taxon>Pezizomycotina</taxon>
        <taxon>Sordariomycetes</taxon>
        <taxon>Sordariomycetidae</taxon>
        <taxon>Ophiostomatales</taxon>
        <taxon>Ophiostomataceae</taxon>
        <taxon>Sporothrix</taxon>
    </lineage>
</organism>
<evidence type="ECO:0000313" key="2">
    <source>
        <dbReference type="EMBL" id="CAK7274255.1"/>
    </source>
</evidence>
<evidence type="ECO:0000256" key="1">
    <source>
        <dbReference type="SAM" id="MobiDB-lite"/>
    </source>
</evidence>